<evidence type="ECO:0000256" key="1">
    <source>
        <dbReference type="SAM" id="MobiDB-lite"/>
    </source>
</evidence>
<keyword evidence="4" id="KW-1185">Reference proteome</keyword>
<evidence type="ECO:0000313" key="4">
    <source>
        <dbReference type="Proteomes" id="UP000290288"/>
    </source>
</evidence>
<protein>
    <recommendedName>
        <fullName evidence="2">JmjC domain-containing protein</fullName>
    </recommendedName>
</protein>
<evidence type="ECO:0000259" key="2">
    <source>
        <dbReference type="PROSITE" id="PS51184"/>
    </source>
</evidence>
<accession>A0A4Q2DHK7</accession>
<feature type="domain" description="JmjC" evidence="2">
    <location>
        <begin position="589"/>
        <end position="737"/>
    </location>
</feature>
<dbReference type="AlphaFoldDB" id="A0A4Q2DHK7"/>
<organism evidence="3 4">
    <name type="scientific">Candolleomyces aberdarensis</name>
    <dbReference type="NCBI Taxonomy" id="2316362"/>
    <lineage>
        <taxon>Eukaryota</taxon>
        <taxon>Fungi</taxon>
        <taxon>Dikarya</taxon>
        <taxon>Basidiomycota</taxon>
        <taxon>Agaricomycotina</taxon>
        <taxon>Agaricomycetes</taxon>
        <taxon>Agaricomycetidae</taxon>
        <taxon>Agaricales</taxon>
        <taxon>Agaricineae</taxon>
        <taxon>Psathyrellaceae</taxon>
        <taxon>Candolleomyces</taxon>
    </lineage>
</organism>
<dbReference type="OrthoDB" id="3062275at2759"/>
<dbReference type="PROSITE" id="PS51184">
    <property type="entry name" value="JMJC"/>
    <property type="match status" value="1"/>
</dbReference>
<feature type="compositionally biased region" description="Acidic residues" evidence="1">
    <location>
        <begin position="302"/>
        <end position="354"/>
    </location>
</feature>
<comment type="caution">
    <text evidence="3">The sequence shown here is derived from an EMBL/GenBank/DDBJ whole genome shotgun (WGS) entry which is preliminary data.</text>
</comment>
<proteinExistence type="predicted"/>
<dbReference type="Gene3D" id="2.60.120.650">
    <property type="entry name" value="Cupin"/>
    <property type="match status" value="1"/>
</dbReference>
<feature type="compositionally biased region" description="Acidic residues" evidence="1">
    <location>
        <begin position="163"/>
        <end position="174"/>
    </location>
</feature>
<feature type="compositionally biased region" description="Basic and acidic residues" evidence="1">
    <location>
        <begin position="286"/>
        <end position="301"/>
    </location>
</feature>
<reference evidence="3 4" key="1">
    <citation type="submission" date="2019-01" db="EMBL/GenBank/DDBJ databases">
        <title>Draft genome sequence of Psathyrella aberdarensis IHI B618.</title>
        <authorList>
            <person name="Buettner E."/>
            <person name="Kellner H."/>
        </authorList>
    </citation>
    <scope>NUCLEOTIDE SEQUENCE [LARGE SCALE GENOMIC DNA]</scope>
    <source>
        <strain evidence="3 4">IHI B618</strain>
    </source>
</reference>
<gene>
    <name evidence="3" type="ORF">EST38_g6530</name>
</gene>
<dbReference type="SUPFAM" id="SSF51197">
    <property type="entry name" value="Clavaminate synthase-like"/>
    <property type="match status" value="1"/>
</dbReference>
<dbReference type="Proteomes" id="UP000290288">
    <property type="component" value="Unassembled WGS sequence"/>
</dbReference>
<dbReference type="InterPro" id="IPR003347">
    <property type="entry name" value="JmjC_dom"/>
</dbReference>
<evidence type="ECO:0000313" key="3">
    <source>
        <dbReference type="EMBL" id="RXW19323.1"/>
    </source>
</evidence>
<sequence>MLLRGILNIRLICDSKDTTKLEPETIVGPLLGALFVDPLWAVTTTFMASFCDEEIMVELEKLNKEIFHIIYRTAIGSIQGLQVAEELLRVLESDQTQATVRRYSDFYKHPVGNGVQPLRLSKDHPKLYDVNPIREEDEEELEESPMLNPHSSVQHPENPQPDGPEDPLDNDEPQQEYPKNAQPGEQGEGLGNDQDMEREGEVGGTQTCPDGGDAMEVDPQEQMASDIHVGQTEDGVQQMEPVPGGRGRGKGDHPMDIDAADGRASQDGQLMDVDEGINGGGDDDEPLSKQLEHTQNENESDKSEEEEAESGEEEAEPEEEETESEEEEAESGEEEAEPEEEEAESEEDEAESGEEEAKLDLPQNKLENNLVKPEKGKKKSHLKPANENIETACIVLEDISREELGGVAAAHMSNRAKSGDRLCSKVVELWYPDEEEGTEECCIAVHNKEQLDFFEDMYKIARNCFDPKAGKPPHLTEDFGHDSMFCRITEERYEHISADDIREKLGEGKLVVITKCEDKGTVFGLEQLRRVYSLDKRVHVQDQSIKPAGDYRRWHKSTTLREMCEIDQGPEKQKKALNALSFPDYKASPKDAKLGLDERIWNACNLNYGFKEMLYPCFATNWSIIGLSGACHGWHNDSEGFGTFVIVRSGLKWWVVGRSAKTNEKRDFFLESPDFDNWAVDEDWEVEALLLRPGTKIIMPPGMLHAVFTLESSVCTGGHYYSWETMEHTLHALIRSMIMSDEIINTEDYADQSRQILLRMMGYLHEEMILNDRTHKDDDNLPRLESDEHWIALSAFFCLIKLFNVVTIGTYRVTQQRNHLERRGMVWARGLMEQSMAVLSKRYAFDFEEELFEPMLGFYIFHIENAFASADRPDTKRKDGSPFYKTYVKEIFHQQLEWVLQTKPGAQKQRDRMSRIIPVPKVMKYTAWEVPEGLTKTTGDVVKRREYQT</sequence>
<dbReference type="EMBL" id="SDEE01000208">
    <property type="protein sequence ID" value="RXW19323.1"/>
    <property type="molecule type" value="Genomic_DNA"/>
</dbReference>
<feature type="region of interest" description="Disordered" evidence="1">
    <location>
        <begin position="135"/>
        <end position="383"/>
    </location>
</feature>
<dbReference type="SMART" id="SM00558">
    <property type="entry name" value="JmjC"/>
    <property type="match status" value="1"/>
</dbReference>
<name>A0A4Q2DHK7_9AGAR</name>
<dbReference type="STRING" id="2316362.A0A4Q2DHK7"/>